<dbReference type="InterPro" id="IPR058678">
    <property type="entry name" value="ARM_PUB"/>
</dbReference>
<dbReference type="FunFam" id="3.30.40.10:FF:000442">
    <property type="entry name" value="RING-type E3 ubiquitin transferase"/>
    <property type="match status" value="1"/>
</dbReference>
<dbReference type="InterPro" id="IPR013083">
    <property type="entry name" value="Znf_RING/FYVE/PHD"/>
</dbReference>
<evidence type="ECO:0000313" key="7">
    <source>
        <dbReference type="EMBL" id="WOL12311.1"/>
    </source>
</evidence>
<dbReference type="InterPro" id="IPR016024">
    <property type="entry name" value="ARM-type_fold"/>
</dbReference>
<dbReference type="InterPro" id="IPR045210">
    <property type="entry name" value="RING-Ubox_PUB"/>
</dbReference>
<evidence type="ECO:0000256" key="2">
    <source>
        <dbReference type="ARBA" id="ARBA00004906"/>
    </source>
</evidence>
<dbReference type="InterPro" id="IPR003613">
    <property type="entry name" value="Ubox_domain"/>
</dbReference>
<organism evidence="7 8">
    <name type="scientific">Canna indica</name>
    <name type="common">Indian-shot</name>
    <dbReference type="NCBI Taxonomy" id="4628"/>
    <lineage>
        <taxon>Eukaryota</taxon>
        <taxon>Viridiplantae</taxon>
        <taxon>Streptophyta</taxon>
        <taxon>Embryophyta</taxon>
        <taxon>Tracheophyta</taxon>
        <taxon>Spermatophyta</taxon>
        <taxon>Magnoliopsida</taxon>
        <taxon>Liliopsida</taxon>
        <taxon>Zingiberales</taxon>
        <taxon>Cannaceae</taxon>
        <taxon>Canna</taxon>
    </lineage>
</organism>
<keyword evidence="8" id="KW-1185">Reference proteome</keyword>
<gene>
    <name evidence="7" type="ORF">Cni_G21077</name>
</gene>
<dbReference type="Gene3D" id="1.25.10.10">
    <property type="entry name" value="Leucine-rich Repeat Variant"/>
    <property type="match status" value="1"/>
</dbReference>
<keyword evidence="3 5" id="KW-0808">Transferase</keyword>
<evidence type="ECO:0000313" key="8">
    <source>
        <dbReference type="Proteomes" id="UP001327560"/>
    </source>
</evidence>
<comment type="catalytic activity">
    <reaction evidence="1 5">
        <text>S-ubiquitinyl-[E2 ubiquitin-conjugating enzyme]-L-cysteine + [acceptor protein]-L-lysine = [E2 ubiquitin-conjugating enzyme]-L-cysteine + N(6)-ubiquitinyl-[acceptor protein]-L-lysine.</text>
        <dbReference type="EC" id="2.3.2.27"/>
    </reaction>
</comment>
<dbReference type="Pfam" id="PF25598">
    <property type="entry name" value="ARM_PUB"/>
    <property type="match status" value="1"/>
</dbReference>
<evidence type="ECO:0000256" key="5">
    <source>
        <dbReference type="RuleBase" id="RU369093"/>
    </source>
</evidence>
<dbReference type="PANTHER" id="PTHR22849">
    <property type="entry name" value="WDSAM1 PROTEIN"/>
    <property type="match status" value="1"/>
</dbReference>
<dbReference type="PANTHER" id="PTHR22849:SF103">
    <property type="entry name" value="U-BOX DOMAIN-CONTAINING PROTEIN"/>
    <property type="match status" value="1"/>
</dbReference>
<dbReference type="GO" id="GO:0061630">
    <property type="term" value="F:ubiquitin protein ligase activity"/>
    <property type="evidence" value="ECO:0007669"/>
    <property type="project" value="UniProtKB-UniRule"/>
</dbReference>
<dbReference type="Gene3D" id="3.30.40.10">
    <property type="entry name" value="Zinc/RING finger domain, C3HC4 (zinc finger)"/>
    <property type="match status" value="1"/>
</dbReference>
<dbReference type="InterPro" id="IPR011989">
    <property type="entry name" value="ARM-like"/>
</dbReference>
<comment type="function">
    <text evidence="5">Functions as an E3 ubiquitin ligase.</text>
</comment>
<reference evidence="7 8" key="1">
    <citation type="submission" date="2023-10" db="EMBL/GenBank/DDBJ databases">
        <title>Chromosome-scale genome assembly provides insights into flower coloration mechanisms of Canna indica.</title>
        <authorList>
            <person name="Li C."/>
        </authorList>
    </citation>
    <scope>NUCLEOTIDE SEQUENCE [LARGE SCALE GENOMIC DNA]</scope>
    <source>
        <tissue evidence="7">Flower</tissue>
    </source>
</reference>
<dbReference type="SMART" id="SM00504">
    <property type="entry name" value="Ubox"/>
    <property type="match status" value="1"/>
</dbReference>
<sequence>MMMNIPELFRCPISCDLFTDPVTLSTGQTYDKASIEKWLAYGNLTCPVTMKRLHDTSLVPNHTLRHLIEQWLLTASVNEYSSMLMNPIKSMDVMLSTLKQNLQFPAPIPMTKLETLRIIKLLSLESSSRQSSLIQAGFFELLLQVLFQFPIAESAEITELALDDVLNLLPSADLESLNMLRKGSNLAQLVFLLEQGNAQIKTSLCYLLEAIATCSATQELCLMLGRRQKVMQVLVSLLLDKTNPRASEAALRAVCSLCLSEANRSNAISEGAIGGLIAYLSSLGCVPSSRNRHTTTRALATLELLSGLDIGKRKMMKTPNAIGILVKMVFRIPSDQGGSEHAVGSLILMCCDSAKARTEAINAGVLTQLLLLLQSQCSHQAKSKARALLKMLRAMWAKDQGGL</sequence>
<accession>A0AAQ3KU86</accession>
<evidence type="ECO:0000256" key="3">
    <source>
        <dbReference type="ARBA" id="ARBA00022679"/>
    </source>
</evidence>
<dbReference type="SUPFAM" id="SSF48371">
    <property type="entry name" value="ARM repeat"/>
    <property type="match status" value="1"/>
</dbReference>
<dbReference type="Proteomes" id="UP001327560">
    <property type="component" value="Chromosome 6"/>
</dbReference>
<dbReference type="EC" id="2.3.2.27" evidence="5"/>
<keyword evidence="4 5" id="KW-0833">Ubl conjugation pathway</keyword>
<name>A0AAQ3KU86_9LILI</name>
<dbReference type="EMBL" id="CP136895">
    <property type="protein sequence ID" value="WOL12311.1"/>
    <property type="molecule type" value="Genomic_DNA"/>
</dbReference>
<proteinExistence type="predicted"/>
<dbReference type="InterPro" id="IPR045185">
    <property type="entry name" value="PUB22/23/24-like"/>
</dbReference>
<dbReference type="Pfam" id="PF04564">
    <property type="entry name" value="U-box"/>
    <property type="match status" value="1"/>
</dbReference>
<dbReference type="PROSITE" id="PS51698">
    <property type="entry name" value="U_BOX"/>
    <property type="match status" value="1"/>
</dbReference>
<protein>
    <recommendedName>
        <fullName evidence="5 6">U-box domain-containing protein</fullName>
        <ecNumber evidence="5">2.3.2.27</ecNumber>
    </recommendedName>
    <alternativeName>
        <fullName evidence="5">RING-type E3 ubiquitin transferase PUB</fullName>
    </alternativeName>
</protein>
<evidence type="ECO:0000256" key="4">
    <source>
        <dbReference type="ARBA" id="ARBA00022786"/>
    </source>
</evidence>
<dbReference type="GO" id="GO:0016567">
    <property type="term" value="P:protein ubiquitination"/>
    <property type="evidence" value="ECO:0007669"/>
    <property type="project" value="UniProtKB-UniRule"/>
</dbReference>
<dbReference type="CDD" id="cd16664">
    <property type="entry name" value="RING-Ubox_PUB"/>
    <property type="match status" value="1"/>
</dbReference>
<evidence type="ECO:0000256" key="1">
    <source>
        <dbReference type="ARBA" id="ARBA00000900"/>
    </source>
</evidence>
<dbReference type="SUPFAM" id="SSF57850">
    <property type="entry name" value="RING/U-box"/>
    <property type="match status" value="1"/>
</dbReference>
<comment type="pathway">
    <text evidence="2 5">Protein modification; protein ubiquitination.</text>
</comment>
<feature type="domain" description="U-box" evidence="6">
    <location>
        <begin position="4"/>
        <end position="78"/>
    </location>
</feature>
<evidence type="ECO:0000259" key="6">
    <source>
        <dbReference type="PROSITE" id="PS51698"/>
    </source>
</evidence>
<dbReference type="AlphaFoldDB" id="A0AAQ3KU86"/>